<reference evidence="2 3" key="1">
    <citation type="journal article" date="2023" name="Int. J. Syst. Evol. Microbiol.">
        <title>Physiological and genomic analyses of cobalamin (vitamin B12)-auxotrophy of Lysobacter auxotrophicus sp. nov., a methionine-auxotrophic chitinolytic bacterium isolated from chitin-treated soil.</title>
        <authorList>
            <person name="Saito A."/>
            <person name="Dohra H."/>
            <person name="Hamada M."/>
            <person name="Moriuchi R."/>
            <person name="Kotsuchibashi Y."/>
            <person name="Mori K."/>
        </authorList>
    </citation>
    <scope>NUCLEOTIDE SEQUENCE [LARGE SCALE GENOMIC DNA]</scope>
    <source>
        <strain evidence="2 3">5-21a</strain>
    </source>
</reference>
<dbReference type="EMBL" id="AP027041">
    <property type="protein sequence ID" value="BDU18151.1"/>
    <property type="molecule type" value="Genomic_DNA"/>
</dbReference>
<evidence type="ECO:0000313" key="2">
    <source>
        <dbReference type="EMBL" id="BDU18151.1"/>
    </source>
</evidence>
<proteinExistence type="predicted"/>
<organism evidence="2 3">
    <name type="scientific">Lysobacter auxotrophicus</name>
    <dbReference type="NCBI Taxonomy" id="2992573"/>
    <lineage>
        <taxon>Bacteria</taxon>
        <taxon>Pseudomonadati</taxon>
        <taxon>Pseudomonadota</taxon>
        <taxon>Gammaproteobacteria</taxon>
        <taxon>Lysobacterales</taxon>
        <taxon>Lysobacteraceae</taxon>
        <taxon>Lysobacter</taxon>
    </lineage>
</organism>
<feature type="transmembrane region" description="Helical" evidence="1">
    <location>
        <begin position="35"/>
        <end position="60"/>
    </location>
</feature>
<dbReference type="Proteomes" id="UP001317822">
    <property type="component" value="Chromosome"/>
</dbReference>
<feature type="transmembrane region" description="Helical" evidence="1">
    <location>
        <begin position="12"/>
        <end position="29"/>
    </location>
</feature>
<evidence type="ECO:0000256" key="1">
    <source>
        <dbReference type="SAM" id="Phobius"/>
    </source>
</evidence>
<name>A0ABN6UPC6_9GAMM</name>
<keyword evidence="3" id="KW-1185">Reference proteome</keyword>
<protein>
    <submittedName>
        <fullName evidence="2">Uncharacterized protein</fullName>
    </submittedName>
</protein>
<evidence type="ECO:0000313" key="3">
    <source>
        <dbReference type="Proteomes" id="UP001317822"/>
    </source>
</evidence>
<feature type="transmembrane region" description="Helical" evidence="1">
    <location>
        <begin position="72"/>
        <end position="95"/>
    </location>
</feature>
<keyword evidence="1" id="KW-0472">Membrane</keyword>
<dbReference type="RefSeq" id="WP_281780025.1">
    <property type="nucleotide sequence ID" value="NZ_AP027041.1"/>
</dbReference>
<sequence length="98" mass="10414">MTVAQKFRSGYLPYTATMLAVLAVLAMLATGPAAIAALLAVLLWGAGFCLCQLVILALPARQDDRARFHTDCTVLTLGSFLVAPLFMEGFAKLAILGR</sequence>
<keyword evidence="1" id="KW-0812">Transmembrane</keyword>
<accession>A0ABN6UPC6</accession>
<keyword evidence="1" id="KW-1133">Transmembrane helix</keyword>
<gene>
    <name evidence="2" type="ORF">LA521A_33520</name>
</gene>